<proteinExistence type="predicted"/>
<dbReference type="AlphaFoldDB" id="A0A3B0TV92"/>
<accession>A0A3B0TV92</accession>
<keyword evidence="1" id="KW-1133">Transmembrane helix</keyword>
<feature type="transmembrane region" description="Helical" evidence="1">
    <location>
        <begin position="40"/>
        <end position="59"/>
    </location>
</feature>
<sequence length="102" mass="10911">MLILKKLNTLHYWALLNIVLPIIVEFALGIGGISDIVRGTMIYGTVVVLLMGNIYLLQVPSKFSWLVGSTLALNLAALALLGKISFFTAIPVLPLLFSGAAA</sequence>
<protein>
    <submittedName>
        <fullName evidence="2">Uncharacterized protein</fullName>
    </submittedName>
</protein>
<gene>
    <name evidence="2" type="ORF">MNBD_ALPHA11-2046</name>
</gene>
<name>A0A3B0TV92_9ZZZZ</name>
<evidence type="ECO:0000313" key="2">
    <source>
        <dbReference type="EMBL" id="VAW16139.1"/>
    </source>
</evidence>
<organism evidence="2">
    <name type="scientific">hydrothermal vent metagenome</name>
    <dbReference type="NCBI Taxonomy" id="652676"/>
    <lineage>
        <taxon>unclassified sequences</taxon>
        <taxon>metagenomes</taxon>
        <taxon>ecological metagenomes</taxon>
    </lineage>
</organism>
<evidence type="ECO:0000256" key="1">
    <source>
        <dbReference type="SAM" id="Phobius"/>
    </source>
</evidence>
<reference evidence="2" key="1">
    <citation type="submission" date="2018-06" db="EMBL/GenBank/DDBJ databases">
        <authorList>
            <person name="Zhirakovskaya E."/>
        </authorList>
    </citation>
    <scope>NUCLEOTIDE SEQUENCE</scope>
</reference>
<keyword evidence="1" id="KW-0812">Transmembrane</keyword>
<feature type="transmembrane region" description="Helical" evidence="1">
    <location>
        <begin position="71"/>
        <end position="97"/>
    </location>
</feature>
<keyword evidence="1" id="KW-0472">Membrane</keyword>
<feature type="transmembrane region" description="Helical" evidence="1">
    <location>
        <begin position="12"/>
        <end position="34"/>
    </location>
</feature>
<dbReference type="EMBL" id="UOEQ01000090">
    <property type="protein sequence ID" value="VAW16139.1"/>
    <property type="molecule type" value="Genomic_DNA"/>
</dbReference>